<dbReference type="EMBL" id="JBJUIK010000011">
    <property type="protein sequence ID" value="KAL3513834.1"/>
    <property type="molecule type" value="Genomic_DNA"/>
</dbReference>
<gene>
    <name evidence="2" type="ORF">ACH5RR_026551</name>
</gene>
<dbReference type="PANTHER" id="PTHR34145">
    <property type="entry name" value="OS02G0105600 PROTEIN"/>
    <property type="match status" value="1"/>
</dbReference>
<proteinExistence type="predicted"/>
<feature type="domain" description="At1g61320/AtMIF1 LRR" evidence="1">
    <location>
        <begin position="45"/>
        <end position="373"/>
    </location>
</feature>
<protein>
    <recommendedName>
        <fullName evidence="1">At1g61320/AtMIF1 LRR domain-containing protein</fullName>
    </recommendedName>
</protein>
<comment type="caution">
    <text evidence="2">The sequence shown here is derived from an EMBL/GenBank/DDBJ whole genome shotgun (WGS) entry which is preliminary data.</text>
</comment>
<organism evidence="2 3">
    <name type="scientific">Cinchona calisaya</name>
    <dbReference type="NCBI Taxonomy" id="153742"/>
    <lineage>
        <taxon>Eukaryota</taxon>
        <taxon>Viridiplantae</taxon>
        <taxon>Streptophyta</taxon>
        <taxon>Embryophyta</taxon>
        <taxon>Tracheophyta</taxon>
        <taxon>Spermatophyta</taxon>
        <taxon>Magnoliopsida</taxon>
        <taxon>eudicotyledons</taxon>
        <taxon>Gunneridae</taxon>
        <taxon>Pentapetalae</taxon>
        <taxon>asterids</taxon>
        <taxon>lamiids</taxon>
        <taxon>Gentianales</taxon>
        <taxon>Rubiaceae</taxon>
        <taxon>Cinchonoideae</taxon>
        <taxon>Cinchoneae</taxon>
        <taxon>Cinchona</taxon>
    </lineage>
</organism>
<dbReference type="Gene3D" id="3.80.10.10">
    <property type="entry name" value="Ribonuclease Inhibitor"/>
    <property type="match status" value="1"/>
</dbReference>
<dbReference type="PANTHER" id="PTHR34145:SF68">
    <property type="entry name" value="FBD DOMAIN-CONTAINING PROTEIN"/>
    <property type="match status" value="1"/>
</dbReference>
<dbReference type="SUPFAM" id="SSF52047">
    <property type="entry name" value="RNI-like"/>
    <property type="match status" value="1"/>
</dbReference>
<evidence type="ECO:0000313" key="3">
    <source>
        <dbReference type="Proteomes" id="UP001630127"/>
    </source>
</evidence>
<dbReference type="InterPro" id="IPR053772">
    <property type="entry name" value="At1g61320/At1g61330-like"/>
</dbReference>
<accession>A0ABD2Z4Y8</accession>
<dbReference type="InterPro" id="IPR055357">
    <property type="entry name" value="LRR_At1g61320_AtMIF1"/>
</dbReference>
<dbReference type="InterPro" id="IPR032675">
    <property type="entry name" value="LRR_dom_sf"/>
</dbReference>
<dbReference type="Proteomes" id="UP001630127">
    <property type="component" value="Unassembled WGS sequence"/>
</dbReference>
<evidence type="ECO:0000313" key="2">
    <source>
        <dbReference type="EMBL" id="KAL3513834.1"/>
    </source>
</evidence>
<dbReference type="AlphaFoldDB" id="A0ABD2Z4Y8"/>
<dbReference type="Pfam" id="PF23622">
    <property type="entry name" value="LRR_At1g61320_AtMIF1"/>
    <property type="match status" value="1"/>
</dbReference>
<name>A0ABD2Z4Y8_9GENT</name>
<keyword evidence="3" id="KW-1185">Reference proteome</keyword>
<evidence type="ECO:0000259" key="1">
    <source>
        <dbReference type="Pfam" id="PF23622"/>
    </source>
</evidence>
<reference evidence="2 3" key="1">
    <citation type="submission" date="2024-11" db="EMBL/GenBank/DDBJ databases">
        <title>A near-complete genome assembly of Cinchona calisaya.</title>
        <authorList>
            <person name="Lian D.C."/>
            <person name="Zhao X.W."/>
            <person name="Wei L."/>
        </authorList>
    </citation>
    <scope>NUCLEOTIDE SEQUENCE [LARGE SCALE GENOMIC DNA]</scope>
    <source>
        <tissue evidence="2">Nenye</tissue>
    </source>
</reference>
<sequence>MYVSCLDFYAPEALDKVSPPEPWTKEYDILCKRERRKYVKWVNKVLQSHKALALDGFRIYFDLTKSSRQSIDKWLQYAIDRKVQRLELNLLEHGMFRHRSPDCYTLPVGFLGLRCGKSSDVGNPRAVIDFKSLKALSLKSVNVSGEVLEFFIYNCKFLERLVVHDSGDLITFKVSGPCVALKHLEICYCNNLKCLNVCSVNLVSLKTTRAQKLLLKSVPMLANVYANGLYHDIVGDVLPRLSCCLSTLEVLALGFFYNEATQLKVWRSELPQLTTLKQLILNISARGGKSLLRLVSLIRAAPNLEKLVIKLNWVEEINRRRRKLKKAVNYPFHHLKVFELSGYYGRTCDLELIKYFVENAISLEKIIIDPRKPCGFERLLMDWEIKEHKVARAHAKERLKGLISSHVELVIS</sequence>